<name>L0KM82_MESAW</name>
<dbReference type="AlphaFoldDB" id="L0KM82"/>
<organism evidence="1 2">
    <name type="scientific">Mesorhizobium australicum (strain HAMBI 3006 / LMG 24608 / WSM2073)</name>
    <dbReference type="NCBI Taxonomy" id="754035"/>
    <lineage>
        <taxon>Bacteria</taxon>
        <taxon>Pseudomonadati</taxon>
        <taxon>Pseudomonadota</taxon>
        <taxon>Alphaproteobacteria</taxon>
        <taxon>Hyphomicrobiales</taxon>
        <taxon>Phyllobacteriaceae</taxon>
        <taxon>Mesorhizobium</taxon>
    </lineage>
</organism>
<dbReference type="KEGG" id="mam:Mesau_02804"/>
<reference evidence="2" key="1">
    <citation type="submission" date="2012-02" db="EMBL/GenBank/DDBJ databases">
        <title>Complete sequence of Mesorhizobium australicum WSM2073.</title>
        <authorList>
            <person name="Lucas S."/>
            <person name="Han J."/>
            <person name="Lapidus A."/>
            <person name="Cheng J.-F."/>
            <person name="Goodwin L."/>
            <person name="Pitluck S."/>
            <person name="Peters L."/>
            <person name="Gu W."/>
            <person name="Detter J.C."/>
            <person name="Han C."/>
            <person name="Tapia R."/>
            <person name="Land M."/>
            <person name="Hauser L."/>
            <person name="Kyrpides N."/>
            <person name="Ivanova N."/>
            <person name="Pagani I."/>
            <person name="Reeve W.G."/>
            <person name="Howieson J.G."/>
            <person name="Tiwari R.P."/>
            <person name="O'Hara G.W."/>
            <person name="Atkins C.A."/>
            <person name="Ronson C.W."/>
            <person name="Nandasena K.G."/>
            <person name="Woyke T."/>
        </authorList>
    </citation>
    <scope>NUCLEOTIDE SEQUENCE [LARGE SCALE GENOMIC DNA]</scope>
    <source>
        <strain evidence="2">LMG 24608 / HAMBI 3006 / WSM2073</strain>
    </source>
</reference>
<dbReference type="GeneID" id="90993379"/>
<dbReference type="RefSeq" id="WP_015316621.1">
    <property type="nucleotide sequence ID" value="NC_019973.1"/>
</dbReference>
<evidence type="ECO:0000313" key="1">
    <source>
        <dbReference type="EMBL" id="AGB45198.1"/>
    </source>
</evidence>
<accession>L0KM82</accession>
<evidence type="ECO:0000313" key="2">
    <source>
        <dbReference type="Proteomes" id="UP000010998"/>
    </source>
</evidence>
<proteinExistence type="predicted"/>
<dbReference type="OrthoDB" id="8068187at2"/>
<dbReference type="Proteomes" id="UP000010998">
    <property type="component" value="Chromosome"/>
</dbReference>
<keyword evidence="2" id="KW-1185">Reference proteome</keyword>
<gene>
    <name evidence="1" type="ordered locus">Mesau_02804</name>
</gene>
<dbReference type="EMBL" id="CP003358">
    <property type="protein sequence ID" value="AGB45198.1"/>
    <property type="molecule type" value="Genomic_DNA"/>
</dbReference>
<protein>
    <submittedName>
        <fullName evidence="1">Uncharacterized protein</fullName>
    </submittedName>
</protein>
<dbReference type="HOGENOM" id="CLU_2345848_0_0_5"/>
<sequence>MRLRLEIKGASPEEKQRGIDAASAVFAAAGISPEQGADGMFALEGWDDSSFHDDMEPDEDEDEAASVWMQANKAAIEACCADWPADAVPGNYLLLELVA</sequence>